<dbReference type="Pfam" id="PF14215">
    <property type="entry name" value="bHLH-MYC_N"/>
    <property type="match status" value="1"/>
</dbReference>
<proteinExistence type="predicted"/>
<dbReference type="PANTHER" id="PTHR11514:SF47">
    <property type="entry name" value="TRANSCRIPTION FACTOR BHLH13"/>
    <property type="match status" value="1"/>
</dbReference>
<organism evidence="6 7">
    <name type="scientific">Cinchona calisaya</name>
    <dbReference type="NCBI Taxonomy" id="153742"/>
    <lineage>
        <taxon>Eukaryota</taxon>
        <taxon>Viridiplantae</taxon>
        <taxon>Streptophyta</taxon>
        <taxon>Embryophyta</taxon>
        <taxon>Tracheophyta</taxon>
        <taxon>Spermatophyta</taxon>
        <taxon>Magnoliopsida</taxon>
        <taxon>eudicotyledons</taxon>
        <taxon>Gunneridae</taxon>
        <taxon>Pentapetalae</taxon>
        <taxon>asterids</taxon>
        <taxon>lamiids</taxon>
        <taxon>Gentianales</taxon>
        <taxon>Rubiaceae</taxon>
        <taxon>Cinchonoideae</taxon>
        <taxon>Cinchoneae</taxon>
        <taxon>Cinchona</taxon>
    </lineage>
</organism>
<evidence type="ECO:0000256" key="1">
    <source>
        <dbReference type="ARBA" id="ARBA00023015"/>
    </source>
</evidence>
<evidence type="ECO:0000313" key="6">
    <source>
        <dbReference type="EMBL" id="KAL3530489.1"/>
    </source>
</evidence>
<keyword evidence="7" id="KW-1185">Reference proteome</keyword>
<comment type="caution">
    <text evidence="6">The sequence shown here is derived from an EMBL/GenBank/DDBJ whole genome shotgun (WGS) entry which is preliminary data.</text>
</comment>
<protein>
    <recommendedName>
        <fullName evidence="4">Transcription factor</fullName>
        <shortName evidence="4">bHLH transcription factor</shortName>
    </recommendedName>
    <alternativeName>
        <fullName evidence="4">Basic helix-loop-helix protein</fullName>
    </alternativeName>
</protein>
<dbReference type="InterPro" id="IPR025610">
    <property type="entry name" value="MYC/MYB_N"/>
</dbReference>
<dbReference type="GO" id="GO:0005634">
    <property type="term" value="C:nucleus"/>
    <property type="evidence" value="ECO:0007669"/>
    <property type="project" value="UniProtKB-SubCell"/>
</dbReference>
<keyword evidence="3 4" id="KW-0539">Nucleus</keyword>
<dbReference type="AlphaFoldDB" id="A0ABD3AFF7"/>
<evidence type="ECO:0000256" key="3">
    <source>
        <dbReference type="ARBA" id="ARBA00023242"/>
    </source>
</evidence>
<reference evidence="6 7" key="1">
    <citation type="submission" date="2024-11" db="EMBL/GenBank/DDBJ databases">
        <title>A near-complete genome assembly of Cinchona calisaya.</title>
        <authorList>
            <person name="Lian D.C."/>
            <person name="Zhao X.W."/>
            <person name="Wei L."/>
        </authorList>
    </citation>
    <scope>NUCLEOTIDE SEQUENCE [LARGE SCALE GENOMIC DNA]</scope>
    <source>
        <tissue evidence="6">Nenye</tissue>
    </source>
</reference>
<dbReference type="EMBL" id="JBJUIK010000004">
    <property type="protein sequence ID" value="KAL3530489.1"/>
    <property type="molecule type" value="Genomic_DNA"/>
</dbReference>
<evidence type="ECO:0000259" key="5">
    <source>
        <dbReference type="Pfam" id="PF14215"/>
    </source>
</evidence>
<feature type="domain" description="Transcription factor MYC/MYB N-terminal" evidence="5">
    <location>
        <begin position="46"/>
        <end position="97"/>
    </location>
</feature>
<name>A0ABD3AFF7_9GENT</name>
<dbReference type="GO" id="GO:0006355">
    <property type="term" value="P:regulation of DNA-templated transcription"/>
    <property type="evidence" value="ECO:0007669"/>
    <property type="project" value="UniProtKB-ARBA"/>
</dbReference>
<dbReference type="InterPro" id="IPR045084">
    <property type="entry name" value="AIB/MYC-like"/>
</dbReference>
<evidence type="ECO:0000256" key="2">
    <source>
        <dbReference type="ARBA" id="ARBA00023163"/>
    </source>
</evidence>
<keyword evidence="2 4" id="KW-0804">Transcription</keyword>
<keyword evidence="1 4" id="KW-0805">Transcription regulation</keyword>
<accession>A0ABD3AFF7</accession>
<dbReference type="PANTHER" id="PTHR11514">
    <property type="entry name" value="MYC"/>
    <property type="match status" value="1"/>
</dbReference>
<sequence>MGALVLNDEDRTVVAAVLGTKAFNYLFSSSLMAEGSLMAMENDEYLQNKLPDLVEHPNPVNFSWNYATFWQILQPKSGELVLGWGDGCCREPREGEESKVPRILNVRLKMRLNKG</sequence>
<evidence type="ECO:0000313" key="7">
    <source>
        <dbReference type="Proteomes" id="UP001630127"/>
    </source>
</evidence>
<evidence type="ECO:0000256" key="4">
    <source>
        <dbReference type="RuleBase" id="RU369104"/>
    </source>
</evidence>
<gene>
    <name evidence="6" type="ORF">ACH5RR_009811</name>
</gene>
<dbReference type="Proteomes" id="UP001630127">
    <property type="component" value="Unassembled WGS sequence"/>
</dbReference>
<comment type="subcellular location">
    <subcellularLocation>
        <location evidence="4">Nucleus</location>
    </subcellularLocation>
</comment>